<keyword evidence="2" id="KW-1185">Reference proteome</keyword>
<protein>
    <submittedName>
        <fullName evidence="1">Phage head closure protein</fullName>
    </submittedName>
</protein>
<reference evidence="1 2" key="1">
    <citation type="submission" date="2021-05" db="EMBL/GenBank/DDBJ databases">
        <title>Draft genomes of marine bacteria isolated from model chitin particles.</title>
        <authorList>
            <person name="Datta M.S."/>
            <person name="Schwartzman J.A."/>
            <person name="Cordero O."/>
        </authorList>
    </citation>
    <scope>NUCLEOTIDE SEQUENCE [LARGE SCALE GENOMIC DNA]</scope>
    <source>
        <strain evidence="1 2">4E07</strain>
    </source>
</reference>
<dbReference type="InterPro" id="IPR008767">
    <property type="entry name" value="Phage_SPP1_head-tail_adaptor"/>
</dbReference>
<evidence type="ECO:0000313" key="1">
    <source>
        <dbReference type="EMBL" id="MBT3142912.1"/>
    </source>
</evidence>
<dbReference type="RefSeq" id="WP_215194125.1">
    <property type="nucleotide sequence ID" value="NZ_JAHHDY010000018.1"/>
</dbReference>
<dbReference type="Proteomes" id="UP000763802">
    <property type="component" value="Unassembled WGS sequence"/>
</dbReference>
<gene>
    <name evidence="1" type="ORF">KL867_17725</name>
</gene>
<proteinExistence type="predicted"/>
<evidence type="ECO:0000313" key="2">
    <source>
        <dbReference type="Proteomes" id="UP000763802"/>
    </source>
</evidence>
<dbReference type="InterPro" id="IPR038666">
    <property type="entry name" value="SSP1_head-tail_sf"/>
</dbReference>
<comment type="caution">
    <text evidence="1">The sequence shown here is derived from an EMBL/GenBank/DDBJ whole genome shotgun (WGS) entry which is preliminary data.</text>
</comment>
<sequence>MGRRLMDRSIQIRTRQSGKNALGESLKDFADGRTLKASHTPVSDGERFRAGQIEAASVSRFVVRYSAYSAAITQDDRLMFEGAEWQIKGLKTLGRNRWIEITAWRN</sequence>
<dbReference type="Pfam" id="PF05521">
    <property type="entry name" value="Phage_HCP"/>
    <property type="match status" value="1"/>
</dbReference>
<organism evidence="1 2">
    <name type="scientific">Falsiruegeria litorea</name>
    <dbReference type="NCBI Taxonomy" id="1280831"/>
    <lineage>
        <taxon>Bacteria</taxon>
        <taxon>Pseudomonadati</taxon>
        <taxon>Pseudomonadota</taxon>
        <taxon>Alphaproteobacteria</taxon>
        <taxon>Rhodobacterales</taxon>
        <taxon>Roseobacteraceae</taxon>
        <taxon>Falsiruegeria</taxon>
    </lineage>
</organism>
<dbReference type="Gene3D" id="2.40.10.270">
    <property type="entry name" value="Bacteriophage SPP1 head-tail adaptor protein"/>
    <property type="match status" value="1"/>
</dbReference>
<dbReference type="EMBL" id="JAHHDY010000018">
    <property type="protein sequence ID" value="MBT3142912.1"/>
    <property type="molecule type" value="Genomic_DNA"/>
</dbReference>
<accession>A0ABS5WUU7</accession>
<dbReference type="NCBIfam" id="TIGR01563">
    <property type="entry name" value="gp16_SPP1"/>
    <property type="match status" value="1"/>
</dbReference>
<name>A0ABS5WUU7_9RHOB</name>